<keyword evidence="17" id="KW-1185">Reference proteome</keyword>
<evidence type="ECO:0000256" key="11">
    <source>
        <dbReference type="ARBA" id="ARBA00023231"/>
    </source>
</evidence>
<keyword evidence="11" id="KW-0535">Nitrogen fixation</keyword>
<evidence type="ECO:0000256" key="9">
    <source>
        <dbReference type="ARBA" id="ARBA00023004"/>
    </source>
</evidence>
<organism evidence="16 17">
    <name type="scientific">Methanofollis aquaemaris</name>
    <dbReference type="NCBI Taxonomy" id="126734"/>
    <lineage>
        <taxon>Archaea</taxon>
        <taxon>Methanobacteriati</taxon>
        <taxon>Methanobacteriota</taxon>
        <taxon>Stenosarchaea group</taxon>
        <taxon>Methanomicrobia</taxon>
        <taxon>Methanomicrobiales</taxon>
        <taxon>Methanomicrobiaceae</taxon>
        <taxon>Methanofollis</taxon>
    </lineage>
</organism>
<dbReference type="RefSeq" id="WP_265580580.1">
    <property type="nucleotide sequence ID" value="NZ_CP036172.1"/>
</dbReference>
<dbReference type="PANTHER" id="PTHR43787:SF13">
    <property type="entry name" value="FEMO COFACTOR BIOSYNTHESIS PROTEIN NIFB"/>
    <property type="match status" value="1"/>
</dbReference>
<comment type="pathway">
    <text evidence="3">Cofactor biosynthesis; Fe-Mo cofactor biosynthesis.</text>
</comment>
<dbReference type="SFLD" id="SFLDS00029">
    <property type="entry name" value="Radical_SAM"/>
    <property type="match status" value="1"/>
</dbReference>
<keyword evidence="9" id="KW-0408">Iron</keyword>
<sequence length="306" mass="34240">MADEGYRKANVEGQEVPYDPEQLRKVQEHPCYSEKAHHTCGRCHLPVAPKCNIQCNYCIRDFDCVNESRPGVTSRVVKPDEALDLVKQVMDEFPYVKVIGIAGPGEPLANPETFETLRLVHEAFPNLIMCLSTNGLLLPDSIDELQQYDVGNVTVTLNAIDPAIGEQIYSYVNYRGTHYTGREAAEVLLEHQLEGIRMAVERKMFVKVNCVYIPGVNDEHIPAIAKKVGELGAFSFNLIPLIPQYKLAHITPPTPAEKRAMQDRCAPFIKQMRHCARCRSDAIGRLGHDVQSRIYCGESGCGESKE</sequence>
<dbReference type="UniPathway" id="UPA00782"/>
<dbReference type="GO" id="GO:0016829">
    <property type="term" value="F:lyase activity"/>
    <property type="evidence" value="ECO:0007669"/>
    <property type="project" value="UniProtKB-KW"/>
</dbReference>
<keyword evidence="7" id="KW-0949">S-adenosyl-L-methionine</keyword>
<dbReference type="AlphaFoldDB" id="A0A8A3S7G5"/>
<dbReference type="SFLD" id="SFLDF00281">
    <property type="entry name" value="FeMo_cofactor_biosynthesis_pro"/>
    <property type="match status" value="1"/>
</dbReference>
<dbReference type="KEGG" id="maqe:RJ40_09210"/>
<evidence type="ECO:0000256" key="12">
    <source>
        <dbReference type="ARBA" id="ARBA00023239"/>
    </source>
</evidence>
<reference evidence="16" key="2">
    <citation type="submission" date="2019-02" db="EMBL/GenBank/DDBJ databases">
        <authorList>
            <person name="Chen S.-C."/>
            <person name="Chien H.-H."/>
            <person name="Lai M.-C."/>
        </authorList>
    </citation>
    <scope>NUCLEOTIDE SEQUENCE</scope>
    <source>
        <strain evidence="16">N2F9704</strain>
    </source>
</reference>
<comment type="function">
    <text evidence="2">Involved in the biosynthesis of the iron-molybdenum cofactor (FeMo-co or M-cluster) found in the dinitrogenase enzyme of the nitrogenase complex in nitrogen-fixing microorganisms. NifB catalyzes the crucial step of radical SAM-dependent carbide insertion that occurs concomitant with the insertion of a 9th sulfur and the rearrangement/coupling of two [4Fe-4S] clusters into a [8Fe-9S-C] cluster, the precursor to the M-cluster.</text>
</comment>
<comment type="similarity">
    <text evidence="4">Belongs to the radical SAM superfamily. NifB family.</text>
</comment>
<dbReference type="Proteomes" id="UP001042704">
    <property type="component" value="Chromosome"/>
</dbReference>
<dbReference type="InterPro" id="IPR005980">
    <property type="entry name" value="Nase_CF_NifB"/>
</dbReference>
<dbReference type="SMART" id="SM00729">
    <property type="entry name" value="Elp3"/>
    <property type="match status" value="1"/>
</dbReference>
<reference evidence="16" key="1">
    <citation type="journal article" date="2001" name="Int. J. Syst. Evol. Microbiol.">
        <title>Methanofollis aquaemaris sp. nov., a methanogen isolated from an aquaculture fish pond.</title>
        <authorList>
            <person name="Lai M.C."/>
            <person name="Chen S.C."/>
        </authorList>
    </citation>
    <scope>NUCLEOTIDE SEQUENCE</scope>
    <source>
        <strain evidence="16">N2F9704</strain>
    </source>
</reference>
<evidence type="ECO:0000256" key="2">
    <source>
        <dbReference type="ARBA" id="ARBA00003522"/>
    </source>
</evidence>
<evidence type="ECO:0000256" key="5">
    <source>
        <dbReference type="ARBA" id="ARBA00021702"/>
    </source>
</evidence>
<keyword evidence="10" id="KW-0411">Iron-sulfur</keyword>
<dbReference type="GO" id="GO:0032324">
    <property type="term" value="P:molybdopterin cofactor biosynthetic process"/>
    <property type="evidence" value="ECO:0007669"/>
    <property type="project" value="UniProtKB-ARBA"/>
</dbReference>
<proteinExistence type="inferred from homology"/>
<evidence type="ECO:0000256" key="10">
    <source>
        <dbReference type="ARBA" id="ARBA00023014"/>
    </source>
</evidence>
<gene>
    <name evidence="16" type="primary">nifB</name>
    <name evidence="16" type="ORF">RJ40_09210</name>
</gene>
<protein>
    <recommendedName>
        <fullName evidence="5">FeMo cofactor biosynthesis protein NifB</fullName>
    </recommendedName>
    <alternativeName>
        <fullName evidence="14">Nitrogenase cofactor maturase NifB</fullName>
    </alternativeName>
    <alternativeName>
        <fullName evidence="13">Radical SAM assemblase NifB</fullName>
    </alternativeName>
</protein>
<dbReference type="InterPro" id="IPR006638">
    <property type="entry name" value="Elp3/MiaA/NifB-like_rSAM"/>
</dbReference>
<dbReference type="PANTHER" id="PTHR43787">
    <property type="entry name" value="FEMO COFACTOR BIOSYNTHESIS PROTEIN NIFB-RELATED"/>
    <property type="match status" value="1"/>
</dbReference>
<dbReference type="SUPFAM" id="SSF102114">
    <property type="entry name" value="Radical SAM enzymes"/>
    <property type="match status" value="1"/>
</dbReference>
<dbReference type="GeneID" id="76424545"/>
<evidence type="ECO:0000256" key="6">
    <source>
        <dbReference type="ARBA" id="ARBA00022485"/>
    </source>
</evidence>
<evidence type="ECO:0000256" key="7">
    <source>
        <dbReference type="ARBA" id="ARBA00022691"/>
    </source>
</evidence>
<evidence type="ECO:0000313" key="16">
    <source>
        <dbReference type="EMBL" id="QSZ67671.1"/>
    </source>
</evidence>
<dbReference type="SFLD" id="SFLDG01067">
    <property type="entry name" value="SPASM/twitch_domain_containing"/>
    <property type="match status" value="1"/>
</dbReference>
<dbReference type="InterPro" id="IPR000385">
    <property type="entry name" value="MoaA_NifB_PqqE_Fe-S-bd_CS"/>
</dbReference>
<dbReference type="CDD" id="cd01335">
    <property type="entry name" value="Radical_SAM"/>
    <property type="match status" value="1"/>
</dbReference>
<dbReference type="Gene3D" id="3.20.20.70">
    <property type="entry name" value="Aldolase class I"/>
    <property type="match status" value="1"/>
</dbReference>
<evidence type="ECO:0000256" key="4">
    <source>
        <dbReference type="ARBA" id="ARBA00006804"/>
    </source>
</evidence>
<name>A0A8A3S7G5_9EURY</name>
<dbReference type="GO" id="GO:0051539">
    <property type="term" value="F:4 iron, 4 sulfur cluster binding"/>
    <property type="evidence" value="ECO:0007669"/>
    <property type="project" value="UniProtKB-KW"/>
</dbReference>
<evidence type="ECO:0000259" key="15">
    <source>
        <dbReference type="SMART" id="SM00729"/>
    </source>
</evidence>
<dbReference type="InterPro" id="IPR058240">
    <property type="entry name" value="rSAM_sf"/>
</dbReference>
<accession>A0A8A3S7G5</accession>
<keyword evidence="8" id="KW-0479">Metal-binding</keyword>
<evidence type="ECO:0000256" key="8">
    <source>
        <dbReference type="ARBA" id="ARBA00022723"/>
    </source>
</evidence>
<evidence type="ECO:0000256" key="13">
    <source>
        <dbReference type="ARBA" id="ARBA00030926"/>
    </source>
</evidence>
<evidence type="ECO:0000256" key="14">
    <source>
        <dbReference type="ARBA" id="ARBA00032102"/>
    </source>
</evidence>
<dbReference type="PROSITE" id="PS01305">
    <property type="entry name" value="MOAA_NIFB_PQQE"/>
    <property type="match status" value="1"/>
</dbReference>
<dbReference type="GO" id="GO:0046872">
    <property type="term" value="F:metal ion binding"/>
    <property type="evidence" value="ECO:0007669"/>
    <property type="project" value="UniProtKB-KW"/>
</dbReference>
<dbReference type="EMBL" id="CP036172">
    <property type="protein sequence ID" value="QSZ67671.1"/>
    <property type="molecule type" value="Genomic_DNA"/>
</dbReference>
<dbReference type="Pfam" id="PF04055">
    <property type="entry name" value="Radical_SAM"/>
    <property type="match status" value="1"/>
</dbReference>
<dbReference type="NCBIfam" id="TIGR01290">
    <property type="entry name" value="nifB"/>
    <property type="match status" value="1"/>
</dbReference>
<evidence type="ECO:0000313" key="17">
    <source>
        <dbReference type="Proteomes" id="UP001042704"/>
    </source>
</evidence>
<evidence type="ECO:0000256" key="1">
    <source>
        <dbReference type="ARBA" id="ARBA00001966"/>
    </source>
</evidence>
<keyword evidence="6" id="KW-0004">4Fe-4S</keyword>
<dbReference type="InterPro" id="IPR013785">
    <property type="entry name" value="Aldolase_TIM"/>
</dbReference>
<evidence type="ECO:0000256" key="3">
    <source>
        <dbReference type="ARBA" id="ARBA00005155"/>
    </source>
</evidence>
<dbReference type="InterPro" id="IPR007197">
    <property type="entry name" value="rSAM"/>
</dbReference>
<feature type="domain" description="Elp3/MiaA/NifB-like radical SAM core" evidence="15">
    <location>
        <begin position="41"/>
        <end position="266"/>
    </location>
</feature>
<dbReference type="SFLD" id="SFLDG01068">
    <property type="entry name" value="FeMo_cofactor_biosynthesis_pro"/>
    <property type="match status" value="1"/>
</dbReference>
<comment type="cofactor">
    <cofactor evidence="1">
        <name>[4Fe-4S] cluster</name>
        <dbReference type="ChEBI" id="CHEBI:49883"/>
    </cofactor>
</comment>
<keyword evidence="12" id="KW-0456">Lyase</keyword>